<evidence type="ECO:0000313" key="1">
    <source>
        <dbReference type="EMBL" id="AFC23327.1"/>
    </source>
</evidence>
<dbReference type="STRING" id="984262.SGRA_0588"/>
<name>H6KZ43_SAPGL</name>
<accession>H6KZ43</accession>
<evidence type="ECO:0000313" key="2">
    <source>
        <dbReference type="Proteomes" id="UP000007519"/>
    </source>
</evidence>
<dbReference type="AlphaFoldDB" id="H6KZ43"/>
<dbReference type="Proteomes" id="UP000007519">
    <property type="component" value="Chromosome"/>
</dbReference>
<protein>
    <submittedName>
        <fullName evidence="1">Uncharacterized protein</fullName>
    </submittedName>
</protein>
<sequence>MKALAIFLLSSLFFGHLNLLQMKQRELFLAKQQQYQEDKALYEETLAQYQELHSLYQELPAEDPDRPSLKAALLKTKEGLKAFKPQLKMDKANLKQLFLALKEEEIPKEQYRKVLALFFADLQQGVSSRLGKKPALKTGVGLIKLRSDLVLFFNQVPGPLSKQLNKEVKAIPIDTNVEDFLAAFLAILDKYNQEDQIKANWFNTFSIKEKNLLKKISYQQLESILDQALAKDDFLTEEELIEQQEKDLLLLEEKLAGVISYIKMKINNEYDLLPPAEEYFKYKIKSTSCISNLTAARQGIHPKLHSYLFQNWVAAIQAEQEYDPQLLKKILVDNTKLPKDFAENWFKEDMAIAKINEQELLANNWSTGCFVKEQLLLEMKDEEAKKWIRSACSAWISEFKTLLRQNPQRCINKDQFLASLEHEFMEGIKGEDAFFVYDRIKEVVLSSKMKFLDGKKTKFSQQQLLDCVFQDSILGLGEEERLKAVISRLKANPEIQVQKDYLLKFKISLLPAPAGLEYIVLQASRCAYKAIQKPEFKDSSYFVQLAFKNADFPYINFDGEMRLKVDYALKNVLFQGKSRPAAFVVALNDEGEKWINGYNNEGVSLTASVIEQKCLAPKFEKCIATTIIAVQLVVNYDIETFLGITKDKWIAKGEDPANSADLSQLAQALSFNIGNYISADPSSWSGIKKGPSMRIRFDLKLSSELIADKVQQIALDFKQNQSGPWTVSLKGVSSWREKQA</sequence>
<dbReference type="HOGENOM" id="CLU_394259_0_0_10"/>
<gene>
    <name evidence="1" type="ordered locus">SGRA_0588</name>
</gene>
<proteinExistence type="predicted"/>
<dbReference type="EMBL" id="CP002831">
    <property type="protein sequence ID" value="AFC23327.1"/>
    <property type="molecule type" value="Genomic_DNA"/>
</dbReference>
<dbReference type="RefSeq" id="WP_014373571.1">
    <property type="nucleotide sequence ID" value="NC_016940.1"/>
</dbReference>
<reference evidence="1 2" key="1">
    <citation type="journal article" date="2012" name="Stand. Genomic Sci.">
        <title>Complete genome sequencing and analysis of Saprospira grandis str. Lewin, a predatory marine bacterium.</title>
        <authorList>
            <person name="Saw J.H."/>
            <person name="Yuryev A."/>
            <person name="Kanbe M."/>
            <person name="Hou S."/>
            <person name="Young A.G."/>
            <person name="Aizawa S."/>
            <person name="Alam M."/>
        </authorList>
    </citation>
    <scope>NUCLEOTIDE SEQUENCE [LARGE SCALE GENOMIC DNA]</scope>
    <source>
        <strain evidence="1 2">Lewin</strain>
    </source>
</reference>
<organism evidence="1 2">
    <name type="scientific">Saprospira grandis (strain Lewin)</name>
    <dbReference type="NCBI Taxonomy" id="984262"/>
    <lineage>
        <taxon>Bacteria</taxon>
        <taxon>Pseudomonadati</taxon>
        <taxon>Bacteroidota</taxon>
        <taxon>Saprospiria</taxon>
        <taxon>Saprospirales</taxon>
        <taxon>Saprospiraceae</taxon>
        <taxon>Saprospira</taxon>
    </lineage>
</organism>
<keyword evidence="2" id="KW-1185">Reference proteome</keyword>
<dbReference type="KEGG" id="sgn:SGRA_0588"/>